<gene>
    <name evidence="6" type="ORF">V5799_012926</name>
</gene>
<dbReference type="PANTHER" id="PTHR43918">
    <property type="entry name" value="ACETYLCHOLINESTERASE"/>
    <property type="match status" value="1"/>
</dbReference>
<dbReference type="GO" id="GO:0005615">
    <property type="term" value="C:extracellular space"/>
    <property type="evidence" value="ECO:0007669"/>
    <property type="project" value="TreeGrafter"/>
</dbReference>
<dbReference type="Pfam" id="PF00135">
    <property type="entry name" value="COesterase"/>
    <property type="match status" value="1"/>
</dbReference>
<dbReference type="Gene3D" id="3.40.50.1820">
    <property type="entry name" value="alpha/beta hydrolase"/>
    <property type="match status" value="1"/>
</dbReference>
<proteinExistence type="inferred from homology"/>
<dbReference type="PANTHER" id="PTHR43918:SF4">
    <property type="entry name" value="CARBOXYLIC ESTER HYDROLASE"/>
    <property type="match status" value="1"/>
</dbReference>
<dbReference type="InterPro" id="IPR002018">
    <property type="entry name" value="CarbesteraseB"/>
</dbReference>
<keyword evidence="3" id="KW-0378">Hydrolase</keyword>
<dbReference type="GO" id="GO:0005886">
    <property type="term" value="C:plasma membrane"/>
    <property type="evidence" value="ECO:0007669"/>
    <property type="project" value="TreeGrafter"/>
</dbReference>
<dbReference type="EMBL" id="JARKHS020020837">
    <property type="protein sequence ID" value="KAK8770610.1"/>
    <property type="molecule type" value="Genomic_DNA"/>
</dbReference>
<dbReference type="InterPro" id="IPR050654">
    <property type="entry name" value="AChE-related_enzymes"/>
</dbReference>
<dbReference type="SUPFAM" id="SSF53474">
    <property type="entry name" value="alpha/beta-Hydrolases"/>
    <property type="match status" value="1"/>
</dbReference>
<dbReference type="GO" id="GO:0019695">
    <property type="term" value="P:choline metabolic process"/>
    <property type="evidence" value="ECO:0007669"/>
    <property type="project" value="TreeGrafter"/>
</dbReference>
<organism evidence="6 7">
    <name type="scientific">Amblyomma americanum</name>
    <name type="common">Lone star tick</name>
    <dbReference type="NCBI Taxonomy" id="6943"/>
    <lineage>
        <taxon>Eukaryota</taxon>
        <taxon>Metazoa</taxon>
        <taxon>Ecdysozoa</taxon>
        <taxon>Arthropoda</taxon>
        <taxon>Chelicerata</taxon>
        <taxon>Arachnida</taxon>
        <taxon>Acari</taxon>
        <taxon>Parasitiformes</taxon>
        <taxon>Ixodida</taxon>
        <taxon>Ixodoidea</taxon>
        <taxon>Ixodidae</taxon>
        <taxon>Amblyomminae</taxon>
        <taxon>Amblyomma</taxon>
    </lineage>
</organism>
<dbReference type="InterPro" id="IPR029058">
    <property type="entry name" value="AB_hydrolase_fold"/>
</dbReference>
<feature type="domain" description="Carboxylesterase type B" evidence="5">
    <location>
        <begin position="1"/>
        <end position="327"/>
    </location>
</feature>
<accession>A0AAQ4E7G7</accession>
<dbReference type="Proteomes" id="UP001321473">
    <property type="component" value="Unassembled WGS sequence"/>
</dbReference>
<evidence type="ECO:0000313" key="6">
    <source>
        <dbReference type="EMBL" id="KAK8770610.1"/>
    </source>
</evidence>
<keyword evidence="7" id="KW-1185">Reference proteome</keyword>
<reference evidence="6 7" key="1">
    <citation type="journal article" date="2023" name="Arcadia Sci">
        <title>De novo assembly of a long-read Amblyomma americanum tick genome.</title>
        <authorList>
            <person name="Chou S."/>
            <person name="Poskanzer K.E."/>
            <person name="Rollins M."/>
            <person name="Thuy-Boun P.S."/>
        </authorList>
    </citation>
    <scope>NUCLEOTIDE SEQUENCE [LARGE SCALE GENOMIC DNA]</scope>
    <source>
        <strain evidence="6">F_SG_1</strain>
        <tissue evidence="6">Salivary glands</tissue>
    </source>
</reference>
<sequence length="346" mass="38763">MSEDCLTLSIWAPVQCNKSSALYAVLVVLSSEWFRRGHVEEYASIWEGLSASGNLVVVFINHRLGMLGFLDPEVNDAPGNVGIHDAFLALTWISEHIRAFHGNPNFLVGLGDGSGSYIVSLDLFAAIWGRKRFFRRLILHGISPASLLPKVGSFSSISSSFKCDRDGDVASSVACLRDMPLSQIYESMEKQKPLLFMPSCDKPPIGHCGDVLSQLPMSPQHKEILCGYRSEDARKLFDHYMMQQAGRSHKEPSEAFDLLQRFFTGKPPRREFKELPLGLLQLLNQSNLQGFRELMVDVVLRCPLLRLVQEAVLKGIKVYLYALETRSVVFEPALTKEEIIDFVKTG</sequence>
<dbReference type="GO" id="GO:0003990">
    <property type="term" value="F:acetylcholinesterase activity"/>
    <property type="evidence" value="ECO:0007669"/>
    <property type="project" value="TreeGrafter"/>
</dbReference>
<comment type="caution">
    <text evidence="6">The sequence shown here is derived from an EMBL/GenBank/DDBJ whole genome shotgun (WGS) entry which is preliminary data.</text>
</comment>
<evidence type="ECO:0000259" key="5">
    <source>
        <dbReference type="Pfam" id="PF00135"/>
    </source>
</evidence>
<evidence type="ECO:0000256" key="1">
    <source>
        <dbReference type="ARBA" id="ARBA00005964"/>
    </source>
</evidence>
<evidence type="ECO:0000256" key="4">
    <source>
        <dbReference type="ARBA" id="ARBA00023180"/>
    </source>
</evidence>
<evidence type="ECO:0000256" key="2">
    <source>
        <dbReference type="ARBA" id="ARBA00022487"/>
    </source>
</evidence>
<evidence type="ECO:0000313" key="7">
    <source>
        <dbReference type="Proteomes" id="UP001321473"/>
    </source>
</evidence>
<comment type="similarity">
    <text evidence="1">Belongs to the type-B carboxylesterase/lipase family.</text>
</comment>
<dbReference type="PROSITE" id="PS00941">
    <property type="entry name" value="CARBOXYLESTERASE_B_2"/>
    <property type="match status" value="1"/>
</dbReference>
<dbReference type="InterPro" id="IPR019819">
    <property type="entry name" value="Carboxylesterase_B_CS"/>
</dbReference>
<dbReference type="AlphaFoldDB" id="A0AAQ4E7G7"/>
<protein>
    <recommendedName>
        <fullName evidence="5">Carboxylesterase type B domain-containing protein</fullName>
    </recommendedName>
</protein>
<dbReference type="GO" id="GO:0006581">
    <property type="term" value="P:acetylcholine catabolic process"/>
    <property type="evidence" value="ECO:0007669"/>
    <property type="project" value="TreeGrafter"/>
</dbReference>
<keyword evidence="2" id="KW-0719">Serine esterase</keyword>
<name>A0AAQ4E7G7_AMBAM</name>
<evidence type="ECO:0000256" key="3">
    <source>
        <dbReference type="ARBA" id="ARBA00022801"/>
    </source>
</evidence>
<keyword evidence="4" id="KW-0325">Glycoprotein</keyword>